<dbReference type="KEGG" id="cel:CELE_Y102A11A.3"/>
<dbReference type="UCSC" id="Y102A11A.3">
    <property type="organism name" value="c. elegans"/>
</dbReference>
<evidence type="ECO:0000256" key="1">
    <source>
        <dbReference type="SAM" id="MobiDB-lite"/>
    </source>
</evidence>
<dbReference type="AGR" id="WB:WBGene00022413"/>
<dbReference type="CTD" id="180514"/>
<sequence length="1556" mass="175347">MNSDCDQHIKSRVRYHQSEFCTKLNYVYTSRQCDEYFNYLAELRRIIFGDKQYSEKMKPKNNCDPIRHSIHYRTRDGKTLVYELGNTSDYGINLFAIPSETKTVATKTYYAEEHVLTQPETCRVLPLTHCFHLVKQPSDNVSPSKLRNKMCDAHLGSSKTFSTNQECLQLSQPPDDQNNFHIIDQHLCFACVDDFSEEHVGFEDAESLSDVVDEDFAVMEEFASVLEETGSVFEELGDDDSIEDNCSISDDKVNRIVGIVKRQIEFSKDRHSRSEERNVCHLQDQTISEQPHFHSAVLEKSDENISWVQLPTFQLPSLFSKQPILPPNVKMESEKQEDEANFDYSLQSVPEPSSAYLPHETDQNQSSTSFPQQESDNEDSETSSPDTPENGSVLVNMIQDYVQMVMSVSREFQQSHREEASQAKTSELVSLDLQLLTYASKADQIEEDPRLMLRRLAPRKTSVDKWKSSTLLNETVKPSATEKEKVFEKLSANGEDYSREKAADQESTGNHFFRTLTSELEINQPGIPKTPDVSCFFSEDSVCSEYAPNLQEENLPPVLLNSNTQPETDFEFQVDTSTSEILSDQSNMNITFEPIEDIAEDRPKLNGEEIVQVQIMESTSRSTAPSNINLSENSDVTPFTSNWKEITCDVDCEDTSQKEHCAHSNAITPETVFDISPELGKSKQHCIDKQAEYSGKLVHLKNHIEVASVLESILVEVSNNTDSNATLNSATSQEIFDVVELLQVPIEITVDVLPEIEDQSDTETFTPEEATPSVSVFDEVQCSLSISMDTTLKTVNSKVLINTEFLQENSLTINVIDSCYHENIQNHVLSSINNNLEIVEISNNILSKASSYSELVVDDIVITVVPDMLCHVTFQALPPIISRKVDENRIGDENVLLNNLNNVTMRSGRSQTQHSKIFINKDVHHFLQDQINFLERQEQTNDAEDSISVTSSFSTSNTNDNDLQSCVPLSIEETWDIEVGLNHFLNWLHGLSENSSDAGPTEDFPQNTISLDFNIEHELIASELPERKEATGDSEGDNKKATKTFENSKSLAKCGMSNSMDVLEPRSFKEKIQDRRSQTCEHSSENQGLEEVKLERSEQDPNSMACLLEISTADNFENAENQLEYDQQLVVFNLDNIQEACGQTNNIGSTETSSKSTEQSEDIDKLDHHFEDACERKYCETDTMLKENPDSTRKMAKNLNENESGINIIKDSNSEYKSEIAEMDLFYANFEVPLPDSSCIKISEMQNNLASLVDHLLSDQIQAAVQEASKLICHRMIPLARNQSCKIIEDTFYTEYIADKTASAVTEKENVEDCTDTSFCDQSRNVERCCTTLDTDKAVVKQFLNRMMHDLVSDAVLEACLVPAHFPDSIETAVCEHFDSFPDIPKLFLSPKLEDLSQSTSHKPISELQSSSSENRVSLNEVFEEKMCDVLRENTHLETNADREPFRNNLSRSNLETCQNIIDLTPESSDSSICAEVFVPTNSTPPSETSPTDISLNSSEQQNTSSVLEEVSYFFTTACVAALAFMSPAENDSLLNSEIIENASKYISNSPEANEK</sequence>
<dbReference type="STRING" id="6239.Y102A11A.3.1"/>
<dbReference type="HOGENOM" id="CLU_246156_0_0_1"/>
<dbReference type="DIP" id="DIP-24539N"/>
<dbReference type="GeneID" id="180514"/>
<feature type="compositionally biased region" description="Polar residues" evidence="1">
    <location>
        <begin position="363"/>
        <end position="374"/>
    </location>
</feature>
<feature type="region of interest" description="Disordered" evidence="1">
    <location>
        <begin position="1482"/>
        <end position="1501"/>
    </location>
</feature>
<accession>Q95XK2</accession>
<dbReference type="Bgee" id="WBGene00022413">
    <property type="expression patterns" value="Expressed in larva and 2 other cell types or tissues"/>
</dbReference>
<name>Q95XK2_CAEEL</name>
<gene>
    <name evidence="2" type="ORF">CELE_Y102A11A.3</name>
    <name evidence="2 4" type="ORF">Y102A11A.3</name>
</gene>
<protein>
    <submittedName>
        <fullName evidence="2">Protein unc-13 homolog A</fullName>
    </submittedName>
</protein>
<dbReference type="AlphaFoldDB" id="Q95XK2"/>
<dbReference type="Proteomes" id="UP000001940">
    <property type="component" value="Chromosome X"/>
</dbReference>
<keyword evidence="3" id="KW-1185">Reference proteome</keyword>
<dbReference type="WormBase" id="Y102A11A.3">
    <property type="protein sequence ID" value="CE45610"/>
    <property type="gene ID" value="WBGene00022413"/>
</dbReference>
<feature type="compositionally biased region" description="Low complexity" evidence="1">
    <location>
        <begin position="1482"/>
        <end position="1495"/>
    </location>
</feature>
<dbReference type="eggNOG" id="ENOG502TGN4">
    <property type="taxonomic scope" value="Eukaryota"/>
</dbReference>
<evidence type="ECO:0000313" key="3">
    <source>
        <dbReference type="Proteomes" id="UP000001940"/>
    </source>
</evidence>
<reference evidence="2 3" key="1">
    <citation type="journal article" date="1998" name="Science">
        <title>Genome sequence of the nematode C. elegans: a platform for investigating biology.</title>
        <authorList>
            <consortium name="The C. elegans sequencing consortium"/>
            <person name="Sulson J.E."/>
            <person name="Waterston R."/>
        </authorList>
    </citation>
    <scope>NUCLEOTIDE SEQUENCE [LARGE SCALE GENOMIC DNA]</scope>
    <source>
        <strain evidence="2 3">Bristol N2</strain>
    </source>
</reference>
<evidence type="ECO:0000313" key="4">
    <source>
        <dbReference type="WormBase" id="Y102A11A.3"/>
    </source>
</evidence>
<proteinExistence type="predicted"/>
<dbReference type="IntAct" id="Q95XK2">
    <property type="interactions" value="1"/>
</dbReference>
<dbReference type="InParanoid" id="Q95XK2"/>
<dbReference type="PaxDb" id="6239-Y102A11A.3"/>
<dbReference type="RefSeq" id="NP_508372.4">
    <property type="nucleotide sequence ID" value="NM_075971.5"/>
</dbReference>
<dbReference type="EMBL" id="BX284606">
    <property type="protein sequence ID" value="CCD71594.1"/>
    <property type="molecule type" value="Genomic_DNA"/>
</dbReference>
<dbReference type="FunCoup" id="Q95XK2">
    <property type="interactions" value="419"/>
</dbReference>
<organism evidence="2 3">
    <name type="scientific">Caenorhabditis elegans</name>
    <dbReference type="NCBI Taxonomy" id="6239"/>
    <lineage>
        <taxon>Eukaryota</taxon>
        <taxon>Metazoa</taxon>
        <taxon>Ecdysozoa</taxon>
        <taxon>Nematoda</taxon>
        <taxon>Chromadorea</taxon>
        <taxon>Rhabditida</taxon>
        <taxon>Rhabditina</taxon>
        <taxon>Rhabditomorpha</taxon>
        <taxon>Rhabditoidea</taxon>
        <taxon>Rhabditidae</taxon>
        <taxon>Peloderinae</taxon>
        <taxon>Caenorhabditis</taxon>
    </lineage>
</organism>
<feature type="region of interest" description="Disordered" evidence="1">
    <location>
        <begin position="348"/>
        <end position="392"/>
    </location>
</feature>
<feature type="region of interest" description="Disordered" evidence="1">
    <location>
        <begin position="1074"/>
        <end position="1098"/>
    </location>
</feature>
<dbReference type="OrthoDB" id="5877977at2759"/>
<evidence type="ECO:0000313" key="2">
    <source>
        <dbReference type="EMBL" id="CCD71594.1"/>
    </source>
</evidence>